<organism evidence="3 4">
    <name type="scientific">Nitratireductor basaltis</name>
    <dbReference type="NCBI Taxonomy" id="472175"/>
    <lineage>
        <taxon>Bacteria</taxon>
        <taxon>Pseudomonadati</taxon>
        <taxon>Pseudomonadota</taxon>
        <taxon>Alphaproteobacteria</taxon>
        <taxon>Hyphomicrobiales</taxon>
        <taxon>Phyllobacteriaceae</taxon>
        <taxon>Nitratireductor</taxon>
    </lineage>
</organism>
<evidence type="ECO:0000259" key="2">
    <source>
        <dbReference type="Pfam" id="PF07593"/>
    </source>
</evidence>
<dbReference type="InterPro" id="IPR011519">
    <property type="entry name" value="UnbV_ASPIC"/>
</dbReference>
<accession>A0A084U7D5</accession>
<feature type="domain" description="ASPIC/UnbV" evidence="2">
    <location>
        <begin position="523"/>
        <end position="578"/>
    </location>
</feature>
<keyword evidence="4" id="KW-1185">Reference proteome</keyword>
<comment type="caution">
    <text evidence="3">The sequence shown here is derived from an EMBL/GenBank/DDBJ whole genome shotgun (WGS) entry which is preliminary data.</text>
</comment>
<keyword evidence="1" id="KW-0732">Signal</keyword>
<gene>
    <name evidence="3" type="ORF">EL18_03126</name>
</gene>
<dbReference type="PANTHER" id="PTHR16026">
    <property type="entry name" value="CARTILAGE ACIDIC PROTEIN 1"/>
    <property type="match status" value="1"/>
</dbReference>
<dbReference type="PANTHER" id="PTHR16026:SF0">
    <property type="entry name" value="CARTILAGE ACIDIC PROTEIN 1"/>
    <property type="match status" value="1"/>
</dbReference>
<dbReference type="AlphaFoldDB" id="A0A084U7D5"/>
<dbReference type="SUPFAM" id="SSF69318">
    <property type="entry name" value="Integrin alpha N-terminal domain"/>
    <property type="match status" value="1"/>
</dbReference>
<dbReference type="Pfam" id="PF07593">
    <property type="entry name" value="UnbV_ASPIC"/>
    <property type="match status" value="1"/>
</dbReference>
<dbReference type="PATRIC" id="fig|472175.3.peg.3121"/>
<protein>
    <submittedName>
        <fullName evidence="3">ASPIC/UnbV</fullName>
    </submittedName>
</protein>
<evidence type="ECO:0000256" key="1">
    <source>
        <dbReference type="ARBA" id="ARBA00022729"/>
    </source>
</evidence>
<dbReference type="InterPro" id="IPR013517">
    <property type="entry name" value="FG-GAP"/>
</dbReference>
<proteinExistence type="predicted"/>
<dbReference type="InterPro" id="IPR028994">
    <property type="entry name" value="Integrin_alpha_N"/>
</dbReference>
<dbReference type="eggNOG" id="COG3118">
    <property type="taxonomic scope" value="Bacteria"/>
</dbReference>
<dbReference type="RefSeq" id="WP_244444615.1">
    <property type="nucleotide sequence ID" value="NZ_JMQM01000002.1"/>
</dbReference>
<name>A0A084U7D5_9HYPH</name>
<dbReference type="Proteomes" id="UP000053675">
    <property type="component" value="Unassembled WGS sequence"/>
</dbReference>
<evidence type="ECO:0000313" key="3">
    <source>
        <dbReference type="EMBL" id="KFB08871.1"/>
    </source>
</evidence>
<sequence length="604" mass="65998">MLKRWRIDTPLCPAGHLPHKGGEWLSSGTAQTSPNASAKAKRLISPLVGEMPGKAEGGEHRHHALSLVILAATLLLTHPTIAAPLADIPVMHEEAQSAGLTHAYRGPWEYFVGGGAASFDCNGDRMPDLFIAGGRDDAALFVSESTRGSALKFSRRDHGLGRDGTRVLGAYPLDIDNDGHKDLVLLRLGENIILKGGPNCSFERANDAFAFDGGRAWTTAFSAMWEPDARFPTLAFGNYVDRSAPGSPWGTCHDNALYRPEQGTNGPLYEDRRALTPGYCALSMLFTDWNRSGTPDLRITNDRHYYRGGEEQLWHVEPGRSPRLYSRSEGWRHLTIWGMGIAEADIDADGYPEYALTSMGDTKLQKLDEEAEEDRPIYRDIAFDRGATAHRPYQGDDLKPSTGWHAEFADFNNDSLADLFIAKGNVEAMPDFAATDPDNLLIGQWDGSFEEAGGTSGIGLPTKGRGAVVTDFNADGLLDLLVVNREQNVSLFRNKGMKQGDRAIAGGNFVAVELAQKGANRNAVGALISIKIGTRTVNRTIQLGGGHASGHAGFIHAGLGTSERAEIRVKWPDGEWSHPYRVFANNFVRIERGEAEARYWYPVE</sequence>
<reference evidence="3 4" key="1">
    <citation type="submission" date="2014-05" db="EMBL/GenBank/DDBJ databases">
        <title>Draft Genome Sequence of Nitratireductor basaltis Strain UMTGB225, A Marine Bacterium Isolated from Green Barrel Tunicate.</title>
        <authorList>
            <person name="Gan H.Y."/>
        </authorList>
    </citation>
    <scope>NUCLEOTIDE SEQUENCE [LARGE SCALE GENOMIC DNA]</scope>
    <source>
        <strain evidence="3 4">UMTGB225</strain>
    </source>
</reference>
<dbReference type="Pfam" id="PF13517">
    <property type="entry name" value="FG-GAP_3"/>
    <property type="match status" value="1"/>
</dbReference>
<dbReference type="Gene3D" id="2.130.10.130">
    <property type="entry name" value="Integrin alpha, N-terminal"/>
    <property type="match status" value="1"/>
</dbReference>
<dbReference type="InterPro" id="IPR027039">
    <property type="entry name" value="Crtac1"/>
</dbReference>
<dbReference type="STRING" id="472175.EL18_03126"/>
<dbReference type="EMBL" id="JMQM01000002">
    <property type="protein sequence ID" value="KFB08871.1"/>
    <property type="molecule type" value="Genomic_DNA"/>
</dbReference>
<evidence type="ECO:0000313" key="4">
    <source>
        <dbReference type="Proteomes" id="UP000053675"/>
    </source>
</evidence>